<proteinExistence type="predicted"/>
<gene>
    <name evidence="2" type="ORF">FEM55_16860</name>
</gene>
<feature type="chain" id="PRO_5024412682" description="Lipoprotein SmpA/OmlA domain-containing protein" evidence="1">
    <location>
        <begin position="19"/>
        <end position="108"/>
    </location>
</feature>
<dbReference type="AlphaFoldDB" id="A0A5R9KCF1"/>
<evidence type="ECO:0000313" key="2">
    <source>
        <dbReference type="EMBL" id="TLU92392.1"/>
    </source>
</evidence>
<name>A0A5R9KCF1_9BACT</name>
<feature type="signal peptide" evidence="1">
    <location>
        <begin position="1"/>
        <end position="18"/>
    </location>
</feature>
<keyword evidence="3" id="KW-1185">Reference proteome</keyword>
<accession>A0A5R9KCF1</accession>
<sequence>MKTIKLLLFFLAACFLNACISNNIAWKTNENMRLVKIGMTKEEVIHLLGNKYMITSSSNDAYGNPVEVLGYKSDADEEYKLKFVSNQLKEWNREHVNKYTVKDPSILN</sequence>
<reference evidence="2 3" key="1">
    <citation type="submission" date="2019-05" db="EMBL/GenBank/DDBJ databases">
        <authorList>
            <person name="Qu J.-H."/>
        </authorList>
    </citation>
    <scope>NUCLEOTIDE SEQUENCE [LARGE SCALE GENOMIC DNA]</scope>
    <source>
        <strain evidence="2 3">Z12</strain>
    </source>
</reference>
<keyword evidence="1" id="KW-0732">Signal</keyword>
<evidence type="ECO:0000313" key="3">
    <source>
        <dbReference type="Proteomes" id="UP000309788"/>
    </source>
</evidence>
<dbReference type="EMBL" id="VCEI01000025">
    <property type="protein sequence ID" value="TLU92392.1"/>
    <property type="molecule type" value="Genomic_DNA"/>
</dbReference>
<dbReference type="OrthoDB" id="998127at2"/>
<dbReference type="Proteomes" id="UP000309788">
    <property type="component" value="Unassembled WGS sequence"/>
</dbReference>
<protein>
    <recommendedName>
        <fullName evidence="4">Lipoprotein SmpA/OmlA domain-containing protein</fullName>
    </recommendedName>
</protein>
<evidence type="ECO:0008006" key="4">
    <source>
        <dbReference type="Google" id="ProtNLM"/>
    </source>
</evidence>
<comment type="caution">
    <text evidence="2">The sequence shown here is derived from an EMBL/GenBank/DDBJ whole genome shotgun (WGS) entry which is preliminary data.</text>
</comment>
<organism evidence="2 3">
    <name type="scientific">Dyadobacter sediminis</name>
    <dbReference type="NCBI Taxonomy" id="1493691"/>
    <lineage>
        <taxon>Bacteria</taxon>
        <taxon>Pseudomonadati</taxon>
        <taxon>Bacteroidota</taxon>
        <taxon>Cytophagia</taxon>
        <taxon>Cytophagales</taxon>
        <taxon>Spirosomataceae</taxon>
        <taxon>Dyadobacter</taxon>
    </lineage>
</organism>
<evidence type="ECO:0000256" key="1">
    <source>
        <dbReference type="SAM" id="SignalP"/>
    </source>
</evidence>
<dbReference type="RefSeq" id="WP_138282500.1">
    <property type="nucleotide sequence ID" value="NZ_BMGE01000003.1"/>
</dbReference>